<sequence length="167" mass="19295">MKGYAEPTNVNNIRFRKEKRAKKQFFSFEEVDTLKVYYDFEPTIFVLVKIKDKTVPEVLEMAHTGKNVTYFREVSQGYSAPIMTPTGGGGFLMTGGGAYNTIYSYLRKPNEEEALYLGSSYWLTKNFKKTASDFFSDCPSLVKKITDKEMKKRDLKEIINYYNSVCE</sequence>
<reference evidence="1 2" key="1">
    <citation type="submission" date="2016-10" db="EMBL/GenBank/DDBJ databases">
        <authorList>
            <person name="de Groot N.N."/>
        </authorList>
    </citation>
    <scope>NUCLEOTIDE SEQUENCE [LARGE SCALE GENOMIC DNA]</scope>
    <source>
        <strain evidence="1 2">DSM 23421</strain>
    </source>
</reference>
<protein>
    <submittedName>
        <fullName evidence="1">Uncharacterized protein</fullName>
    </submittedName>
</protein>
<name>A0A1G7JPY9_9FLAO</name>
<proteinExistence type="predicted"/>
<dbReference type="Proteomes" id="UP000199109">
    <property type="component" value="Unassembled WGS sequence"/>
</dbReference>
<keyword evidence="2" id="KW-1185">Reference proteome</keyword>
<dbReference type="EMBL" id="FNAO01000042">
    <property type="protein sequence ID" value="SDF26864.1"/>
    <property type="molecule type" value="Genomic_DNA"/>
</dbReference>
<gene>
    <name evidence="1" type="ORF">SAMN05421636_1422</name>
</gene>
<evidence type="ECO:0000313" key="2">
    <source>
        <dbReference type="Proteomes" id="UP000199109"/>
    </source>
</evidence>
<accession>A0A1G7JPY9</accession>
<dbReference type="AlphaFoldDB" id="A0A1G7JPY9"/>
<evidence type="ECO:0000313" key="1">
    <source>
        <dbReference type="EMBL" id="SDF26864.1"/>
    </source>
</evidence>
<organism evidence="1 2">
    <name type="scientific">Pricia antarctica</name>
    <dbReference type="NCBI Taxonomy" id="641691"/>
    <lineage>
        <taxon>Bacteria</taxon>
        <taxon>Pseudomonadati</taxon>
        <taxon>Bacteroidota</taxon>
        <taxon>Flavobacteriia</taxon>
        <taxon>Flavobacteriales</taxon>
        <taxon>Flavobacteriaceae</taxon>
        <taxon>Pricia</taxon>
    </lineage>
</organism>